<dbReference type="Proteomes" id="UP001161405">
    <property type="component" value="Unassembled WGS sequence"/>
</dbReference>
<name>A0ABQ5UU48_9HYPH</name>
<protein>
    <recommendedName>
        <fullName evidence="4">ABC transporter permease</fullName>
    </recommendedName>
</protein>
<sequence length="298" mass="34276">MRSWVALVKREFLEHRGAFLYAPAIITLVVTTVLAIAILMNQPEFAAEAGEMPGSVLFYEVTFMATFLLWAMYMLIALFFYFSDAFHSDRRNNSMLFWKSMPKSDLEILGSKVLSGYTIFPLAIGFWVMVTGVIAYVFAQVIDMVVVFYTAPSIMQFINSYIQVLLVGSFYALIALLWYAPIFGWAAFLGTLFKRWSIPLFFVIPALAVLLERVINIRDLAYESQILRFIQFRLEMVGEDDVSFDPEVWIMSNTKIDAWGMISYGFTQIDWLHMVIGWAILGGFIYLASEYRRRLIEA</sequence>
<keyword evidence="1" id="KW-0812">Transmembrane</keyword>
<proteinExistence type="predicted"/>
<keyword evidence="1" id="KW-1133">Transmembrane helix</keyword>
<feature type="transmembrane region" description="Helical" evidence="1">
    <location>
        <begin position="162"/>
        <end position="189"/>
    </location>
</feature>
<dbReference type="RefSeq" id="WP_284365874.1">
    <property type="nucleotide sequence ID" value="NZ_BSNI01000002.1"/>
</dbReference>
<reference evidence="2" key="2">
    <citation type="submission" date="2023-01" db="EMBL/GenBank/DDBJ databases">
        <title>Draft genome sequence of Maritalea porphyrae strain NBRC 107169.</title>
        <authorList>
            <person name="Sun Q."/>
            <person name="Mori K."/>
        </authorList>
    </citation>
    <scope>NUCLEOTIDE SEQUENCE</scope>
    <source>
        <strain evidence="2">NBRC 107169</strain>
    </source>
</reference>
<gene>
    <name evidence="2" type="ORF">GCM10007879_30470</name>
</gene>
<feature type="transmembrane region" description="Helical" evidence="1">
    <location>
        <begin position="119"/>
        <end position="142"/>
    </location>
</feature>
<reference evidence="2" key="1">
    <citation type="journal article" date="2014" name="Int. J. Syst. Evol. Microbiol.">
        <title>Complete genome of a new Firmicutes species belonging to the dominant human colonic microbiota ('Ruminococcus bicirculans') reveals two chromosomes and a selective capacity to utilize plant glucans.</title>
        <authorList>
            <consortium name="NISC Comparative Sequencing Program"/>
            <person name="Wegmann U."/>
            <person name="Louis P."/>
            <person name="Goesmann A."/>
            <person name="Henrissat B."/>
            <person name="Duncan S.H."/>
            <person name="Flint H.J."/>
        </authorList>
    </citation>
    <scope>NUCLEOTIDE SEQUENCE</scope>
    <source>
        <strain evidence="2">NBRC 107169</strain>
    </source>
</reference>
<feature type="transmembrane region" description="Helical" evidence="1">
    <location>
        <begin position="20"/>
        <end position="41"/>
    </location>
</feature>
<keyword evidence="3" id="KW-1185">Reference proteome</keyword>
<organism evidence="2 3">
    <name type="scientific">Maritalea porphyrae</name>
    <dbReference type="NCBI Taxonomy" id="880732"/>
    <lineage>
        <taxon>Bacteria</taxon>
        <taxon>Pseudomonadati</taxon>
        <taxon>Pseudomonadota</taxon>
        <taxon>Alphaproteobacteria</taxon>
        <taxon>Hyphomicrobiales</taxon>
        <taxon>Devosiaceae</taxon>
        <taxon>Maritalea</taxon>
    </lineage>
</organism>
<evidence type="ECO:0000256" key="1">
    <source>
        <dbReference type="SAM" id="Phobius"/>
    </source>
</evidence>
<accession>A0ABQ5UU48</accession>
<dbReference type="EMBL" id="BSNI01000002">
    <property type="protein sequence ID" value="GLQ18798.1"/>
    <property type="molecule type" value="Genomic_DNA"/>
</dbReference>
<keyword evidence="1" id="KW-0472">Membrane</keyword>
<feature type="transmembrane region" description="Helical" evidence="1">
    <location>
        <begin position="61"/>
        <end position="82"/>
    </location>
</feature>
<evidence type="ECO:0008006" key="4">
    <source>
        <dbReference type="Google" id="ProtNLM"/>
    </source>
</evidence>
<comment type="caution">
    <text evidence="2">The sequence shown here is derived from an EMBL/GenBank/DDBJ whole genome shotgun (WGS) entry which is preliminary data.</text>
</comment>
<evidence type="ECO:0000313" key="2">
    <source>
        <dbReference type="EMBL" id="GLQ18798.1"/>
    </source>
</evidence>
<feature type="transmembrane region" description="Helical" evidence="1">
    <location>
        <begin position="271"/>
        <end position="289"/>
    </location>
</feature>
<evidence type="ECO:0000313" key="3">
    <source>
        <dbReference type="Proteomes" id="UP001161405"/>
    </source>
</evidence>
<feature type="transmembrane region" description="Helical" evidence="1">
    <location>
        <begin position="196"/>
        <end position="215"/>
    </location>
</feature>